<name>A0A3E0D303_9BACT</name>
<dbReference type="Gene3D" id="2.180.10.10">
    <property type="entry name" value="RHS repeat-associated core"/>
    <property type="match status" value="1"/>
</dbReference>
<proteinExistence type="predicted"/>
<keyword evidence="3" id="KW-1185">Reference proteome</keyword>
<accession>A0A3E0D303</accession>
<comment type="caution">
    <text evidence="2">The sequence shown here is derived from an EMBL/GenBank/DDBJ whole genome shotgun (WGS) entry which is preliminary data.</text>
</comment>
<feature type="non-terminal residue" evidence="2">
    <location>
        <position position="1"/>
    </location>
</feature>
<organism evidence="2 3">
    <name type="scientific">Algoriphagus antarcticus</name>
    <dbReference type="NCBI Taxonomy" id="238540"/>
    <lineage>
        <taxon>Bacteria</taxon>
        <taxon>Pseudomonadati</taxon>
        <taxon>Bacteroidota</taxon>
        <taxon>Cytophagia</taxon>
        <taxon>Cytophagales</taxon>
        <taxon>Cyclobacteriaceae</taxon>
        <taxon>Algoriphagus</taxon>
    </lineage>
</organism>
<evidence type="ECO:0000313" key="3">
    <source>
        <dbReference type="Proteomes" id="UP000256405"/>
    </source>
</evidence>
<dbReference type="RefSeq" id="WP_317126698.1">
    <property type="nucleotide sequence ID" value="NZ_QUNF01000054.1"/>
</dbReference>
<dbReference type="InterPro" id="IPR050708">
    <property type="entry name" value="T6SS_VgrG/RHS"/>
</dbReference>
<evidence type="ECO:0000313" key="2">
    <source>
        <dbReference type="EMBL" id="REG76883.1"/>
    </source>
</evidence>
<feature type="region of interest" description="Disordered" evidence="1">
    <location>
        <begin position="59"/>
        <end position="79"/>
    </location>
</feature>
<protein>
    <submittedName>
        <fullName evidence="2">RHS repeat-associated protein</fullName>
    </submittedName>
</protein>
<reference evidence="2 3" key="1">
    <citation type="submission" date="2018-08" db="EMBL/GenBank/DDBJ databases">
        <title>Genomic Encyclopedia of Archaeal and Bacterial Type Strains, Phase II (KMG-II): from individual species to whole genera.</title>
        <authorList>
            <person name="Goeker M."/>
        </authorList>
    </citation>
    <scope>NUCLEOTIDE SEQUENCE [LARGE SCALE GENOMIC DNA]</scope>
    <source>
        <strain evidence="2 3">DSM 15986</strain>
    </source>
</reference>
<dbReference type="PANTHER" id="PTHR32305">
    <property type="match status" value="1"/>
</dbReference>
<dbReference type="NCBIfam" id="TIGR03696">
    <property type="entry name" value="Rhs_assc_core"/>
    <property type="match status" value="1"/>
</dbReference>
<sequence>NMYDFGARMYDPAIGRWFVVDPLAEQMRRHSPYNYAFNNPLRYIDPDGMAPQVAIVHATPKHSDSEDPTQNEVGTGQVGEYYTSKKTRNAIRRSMSQKSDFQWSDGYGSYSARNSTLGGDSFNGSYQTENGKSQDQQNEGLIDLSKSNSGQDLLNALLNMKKNKKKEYLENFIDVGTRLEDSLGEVVRAFGGITSSTSGTRKILGENVKVTIWMRFEIGGDFMTKNSDNQVHGLTHNKGKQNAVNGLMYSNIIFTNGSNRGLIRFEVINNPQHMQKIYNYLNGK</sequence>
<evidence type="ECO:0000256" key="1">
    <source>
        <dbReference type="SAM" id="MobiDB-lite"/>
    </source>
</evidence>
<gene>
    <name evidence="2" type="ORF">C8N25_1541</name>
</gene>
<dbReference type="Proteomes" id="UP000256405">
    <property type="component" value="Unassembled WGS sequence"/>
</dbReference>
<dbReference type="EMBL" id="QUNF01000054">
    <property type="protein sequence ID" value="REG76883.1"/>
    <property type="molecule type" value="Genomic_DNA"/>
</dbReference>
<dbReference type="AlphaFoldDB" id="A0A3E0D303"/>
<dbReference type="PANTHER" id="PTHR32305:SF15">
    <property type="entry name" value="PROTEIN RHSA-RELATED"/>
    <property type="match status" value="1"/>
</dbReference>
<dbReference type="InterPro" id="IPR022385">
    <property type="entry name" value="Rhs_assc_core"/>
</dbReference>